<dbReference type="Proteomes" id="UP000030101">
    <property type="component" value="Unassembled WGS sequence"/>
</dbReference>
<dbReference type="EMBL" id="JQZV01000013">
    <property type="protein sequence ID" value="KGN91872.1"/>
    <property type="molecule type" value="Genomic_DNA"/>
</dbReference>
<reference evidence="2 3" key="1">
    <citation type="submission" date="2014-08" db="EMBL/GenBank/DDBJ databases">
        <title>Porphyromonas canoris strain:OH2762 Genome sequencing.</title>
        <authorList>
            <person name="Wallis C."/>
            <person name="Deusch O."/>
            <person name="O'Flynn C."/>
            <person name="Davis I."/>
            <person name="Jospin G."/>
            <person name="Darling A.E."/>
            <person name="Coil D.A."/>
            <person name="Alexiev A."/>
            <person name="Horsfall A."/>
            <person name="Kirkwood N."/>
            <person name="Harris S."/>
            <person name="Eisen J.A."/>
        </authorList>
    </citation>
    <scope>NUCLEOTIDE SEQUENCE [LARGE SCALE GENOMIC DNA]</scope>
    <source>
        <strain evidence="3">COT-108 OH2762</strain>
    </source>
</reference>
<dbReference type="PANTHER" id="PTHR47561:SF1">
    <property type="entry name" value="POLYSACCHARIDE DEACETYLASE FAMILY PROTEIN (AFU_ORTHOLOGUE AFUA_6G05030)"/>
    <property type="match status" value="1"/>
</dbReference>
<organism evidence="2 3">
    <name type="scientific">Porphyromonas canoris</name>
    <dbReference type="NCBI Taxonomy" id="36875"/>
    <lineage>
        <taxon>Bacteria</taxon>
        <taxon>Pseudomonadati</taxon>
        <taxon>Bacteroidota</taxon>
        <taxon>Bacteroidia</taxon>
        <taxon>Bacteroidales</taxon>
        <taxon>Porphyromonadaceae</taxon>
        <taxon>Porphyromonas</taxon>
    </lineage>
</organism>
<sequence>MVFLSFDIEEFDAPVEFGHPIPFEKQIEISARGTEAILSLLKEKDVKATFFCTATFAMERPNLVQRITEEGHELASHGYYHSSFHVDDLLSSRLKLQEITGYDVVGFRMPRMQNVSGYALKNAGYKYDSSLNPTWMPGRYNNLGKPTRPFISPEQLLVLPASVTPIVRFPLFWLCFHNLPMDIFNDLCIYTYRDKQYFNIYFHPWEFVHLPSDPLIKLPFYMRQNTGEEALFRLSALIDRLKRQNAQFGRCREMLEKVF</sequence>
<accession>A0ABR4XJK7</accession>
<dbReference type="SUPFAM" id="SSF88713">
    <property type="entry name" value="Glycoside hydrolase/deacetylase"/>
    <property type="match status" value="1"/>
</dbReference>
<comment type="caution">
    <text evidence="2">The sequence shown here is derived from an EMBL/GenBank/DDBJ whole genome shotgun (WGS) entry which is preliminary data.</text>
</comment>
<dbReference type="Pfam" id="PF01522">
    <property type="entry name" value="Polysacc_deac_1"/>
    <property type="match status" value="1"/>
</dbReference>
<proteinExistence type="predicted"/>
<evidence type="ECO:0000259" key="1">
    <source>
        <dbReference type="Pfam" id="PF01522"/>
    </source>
</evidence>
<dbReference type="Gene3D" id="3.20.20.370">
    <property type="entry name" value="Glycoside hydrolase/deacetylase"/>
    <property type="match status" value="1"/>
</dbReference>
<dbReference type="InterPro" id="IPR002509">
    <property type="entry name" value="NODB_dom"/>
</dbReference>
<name>A0ABR4XJK7_9PORP</name>
<feature type="domain" description="NodB homology" evidence="1">
    <location>
        <begin position="32"/>
        <end position="126"/>
    </location>
</feature>
<protein>
    <submittedName>
        <fullName evidence="2">Polysaccharide deacetylase</fullName>
    </submittedName>
</protein>
<gene>
    <name evidence="2" type="ORF">HQ43_07305</name>
</gene>
<keyword evidence="3" id="KW-1185">Reference proteome</keyword>
<evidence type="ECO:0000313" key="2">
    <source>
        <dbReference type="EMBL" id="KGN91872.1"/>
    </source>
</evidence>
<dbReference type="CDD" id="cd10941">
    <property type="entry name" value="CE4_PuuE_HpPgdA_like_2"/>
    <property type="match status" value="1"/>
</dbReference>
<dbReference type="InterPro" id="IPR011330">
    <property type="entry name" value="Glyco_hydro/deAcase_b/a-brl"/>
</dbReference>
<evidence type="ECO:0000313" key="3">
    <source>
        <dbReference type="Proteomes" id="UP000030101"/>
    </source>
</evidence>
<dbReference type="InterPro" id="IPR045235">
    <property type="entry name" value="PuuE_HpPgdA-like"/>
</dbReference>
<dbReference type="PANTHER" id="PTHR47561">
    <property type="entry name" value="POLYSACCHARIDE DEACETYLASE FAMILY PROTEIN (AFU_ORTHOLOGUE AFUA_6G05030)"/>
    <property type="match status" value="1"/>
</dbReference>
<dbReference type="RefSeq" id="WP_036791490.1">
    <property type="nucleotide sequence ID" value="NZ_JQZV01000013.1"/>
</dbReference>